<evidence type="ECO:0000256" key="2">
    <source>
        <dbReference type="ARBA" id="ARBA00022729"/>
    </source>
</evidence>
<accession>A0AAW0V243</accession>
<evidence type="ECO:0000313" key="6">
    <source>
        <dbReference type="Proteomes" id="UP001487740"/>
    </source>
</evidence>
<name>A0AAW0V243_SCYPA</name>
<sequence length="524" mass="59717">METAELASSSSEIEASASDALPQLQEGAVAAAASGAMSCCVCLWVILAAGVVTVSGINVKEVSTINEAQTTCHPPRILEDSNLLHVECEGLKTLQNVRMLLKKRIWVRLGSLTIANSNLTTDLSVDDLVYYPALHTLTLRRSRLHDWKESQMSSVPRVRKLVIDQCWDNDTFLAKVKELTLTISPKLQDAFPDVEELYLLDLFMPFIPELSSMKNLKKIVIDKGAAKCDPENLWMLEWYNAGKLEINSTLCFVVDKTEDGLESMHMMFSFVDLKLMKGLRDIRTAIDDCPVPCHCEIYGYQRMVEPITTVDCTSANWTQLPDLIPSHTRRLILTNNRITNISKVFTNPYYQSLSLIRLKNNLVDHIDGELLSNYLHNHSKDFSINLINNKLETLPVKHLERMYDDYTRKGHRYIPIFHLGGNPWNCDDCAFLVPFQNLIFYQDLQREGLKEIRCGEGRYAEGQPIIMLPVRSYCKVDPLLDPLDILNICLGILLLLFILNFLHNLVQYQRHGKLPWIITRFPCC</sequence>
<dbReference type="SUPFAM" id="SSF52058">
    <property type="entry name" value="L domain-like"/>
    <property type="match status" value="1"/>
</dbReference>
<keyword evidence="6" id="KW-1185">Reference proteome</keyword>
<dbReference type="EMBL" id="JARAKH010000003">
    <property type="protein sequence ID" value="KAK8404926.1"/>
    <property type="molecule type" value="Genomic_DNA"/>
</dbReference>
<dbReference type="InterPro" id="IPR032675">
    <property type="entry name" value="LRR_dom_sf"/>
</dbReference>
<protein>
    <recommendedName>
        <fullName evidence="7">Protein singed wings 2</fullName>
    </recommendedName>
</protein>
<dbReference type="PANTHER" id="PTHR24369:SF210">
    <property type="entry name" value="CHAOPTIN-RELATED"/>
    <property type="match status" value="1"/>
</dbReference>
<keyword evidence="4" id="KW-0472">Membrane</keyword>
<evidence type="ECO:0000256" key="1">
    <source>
        <dbReference type="ARBA" id="ARBA00022614"/>
    </source>
</evidence>
<keyword evidence="2" id="KW-0732">Signal</keyword>
<dbReference type="InterPro" id="IPR050541">
    <property type="entry name" value="LRR_TM_domain-containing"/>
</dbReference>
<keyword evidence="1" id="KW-0433">Leucine-rich repeat</keyword>
<dbReference type="AlphaFoldDB" id="A0AAW0V243"/>
<evidence type="ECO:0000313" key="5">
    <source>
        <dbReference type="EMBL" id="KAK8404925.1"/>
    </source>
</evidence>
<dbReference type="Gene3D" id="3.80.10.10">
    <property type="entry name" value="Ribonuclease Inhibitor"/>
    <property type="match status" value="2"/>
</dbReference>
<feature type="transmembrane region" description="Helical" evidence="4">
    <location>
        <begin position="485"/>
        <end position="506"/>
    </location>
</feature>
<keyword evidence="3" id="KW-0677">Repeat</keyword>
<keyword evidence="4" id="KW-0812">Transmembrane</keyword>
<organism evidence="5 6">
    <name type="scientific">Scylla paramamosain</name>
    <name type="common">Mud crab</name>
    <dbReference type="NCBI Taxonomy" id="85552"/>
    <lineage>
        <taxon>Eukaryota</taxon>
        <taxon>Metazoa</taxon>
        <taxon>Ecdysozoa</taxon>
        <taxon>Arthropoda</taxon>
        <taxon>Crustacea</taxon>
        <taxon>Multicrustacea</taxon>
        <taxon>Malacostraca</taxon>
        <taxon>Eumalacostraca</taxon>
        <taxon>Eucarida</taxon>
        <taxon>Decapoda</taxon>
        <taxon>Pleocyemata</taxon>
        <taxon>Brachyura</taxon>
        <taxon>Eubrachyura</taxon>
        <taxon>Portunoidea</taxon>
        <taxon>Portunidae</taxon>
        <taxon>Portuninae</taxon>
        <taxon>Scylla</taxon>
    </lineage>
</organism>
<dbReference type="PANTHER" id="PTHR24369">
    <property type="entry name" value="ANTIGEN BSP, PUTATIVE-RELATED"/>
    <property type="match status" value="1"/>
</dbReference>
<gene>
    <name evidence="5" type="ORF">O3P69_001491</name>
</gene>
<reference evidence="5 6" key="1">
    <citation type="submission" date="2023-03" db="EMBL/GenBank/DDBJ databases">
        <title>High-quality genome of Scylla paramamosain provides insights in environmental adaptation.</title>
        <authorList>
            <person name="Zhang L."/>
        </authorList>
    </citation>
    <scope>NUCLEOTIDE SEQUENCE [LARGE SCALE GENOMIC DNA]</scope>
    <source>
        <strain evidence="5">LZ_2023a</strain>
        <tissue evidence="5">Muscle</tissue>
    </source>
</reference>
<keyword evidence="4" id="KW-1133">Transmembrane helix</keyword>
<evidence type="ECO:0000256" key="4">
    <source>
        <dbReference type="SAM" id="Phobius"/>
    </source>
</evidence>
<evidence type="ECO:0000256" key="3">
    <source>
        <dbReference type="ARBA" id="ARBA00022737"/>
    </source>
</evidence>
<dbReference type="Proteomes" id="UP001487740">
    <property type="component" value="Unassembled WGS sequence"/>
</dbReference>
<dbReference type="EMBL" id="JARAKH010000003">
    <property type="protein sequence ID" value="KAK8404925.1"/>
    <property type="molecule type" value="Genomic_DNA"/>
</dbReference>
<evidence type="ECO:0008006" key="7">
    <source>
        <dbReference type="Google" id="ProtNLM"/>
    </source>
</evidence>
<comment type="caution">
    <text evidence="5">The sequence shown here is derived from an EMBL/GenBank/DDBJ whole genome shotgun (WGS) entry which is preliminary data.</text>
</comment>
<dbReference type="GO" id="GO:0005886">
    <property type="term" value="C:plasma membrane"/>
    <property type="evidence" value="ECO:0007669"/>
    <property type="project" value="TreeGrafter"/>
</dbReference>
<proteinExistence type="predicted"/>